<dbReference type="Pfam" id="PF13561">
    <property type="entry name" value="adh_short_C2"/>
    <property type="match status" value="1"/>
</dbReference>
<dbReference type="OrthoDB" id="5840532at2759"/>
<dbReference type="GO" id="GO:0016491">
    <property type="term" value="F:oxidoreductase activity"/>
    <property type="evidence" value="ECO:0007669"/>
    <property type="project" value="UniProtKB-KW"/>
</dbReference>
<dbReference type="InterPro" id="IPR036291">
    <property type="entry name" value="NAD(P)-bd_dom_sf"/>
</dbReference>
<dbReference type="PANTHER" id="PTHR24321:SF8">
    <property type="entry name" value="ESTRADIOL 17-BETA-DEHYDROGENASE 8-RELATED"/>
    <property type="match status" value="1"/>
</dbReference>
<accession>A0A3D8T025</accession>
<name>A0A3D8T025_9HELO</name>
<keyword evidence="5" id="KW-1185">Reference proteome</keyword>
<dbReference type="FunFam" id="3.40.50.720:FF:000084">
    <property type="entry name" value="Short-chain dehydrogenase reductase"/>
    <property type="match status" value="1"/>
</dbReference>
<proteinExistence type="inferred from homology"/>
<dbReference type="AlphaFoldDB" id="A0A3D8T025"/>
<dbReference type="InterPro" id="IPR020904">
    <property type="entry name" value="Sc_DH/Rdtase_CS"/>
</dbReference>
<keyword evidence="2" id="KW-0521">NADP</keyword>
<evidence type="ECO:0000256" key="3">
    <source>
        <dbReference type="ARBA" id="ARBA00023002"/>
    </source>
</evidence>
<evidence type="ECO:0000256" key="2">
    <source>
        <dbReference type="ARBA" id="ARBA00022857"/>
    </source>
</evidence>
<sequence>MSFHGVALVTGAGSGIGRDCAIAFAVEGASAVAFADINLDTAQKAADEAEAKAKANNPNLRTIAIQVDISNESSVELMVKRVQDEFGRIDYSVNSAGIGVQSPRPVTDTVMDEFQAFFDINVKGTMLCVRAVSQVMKLQEPQVIEGRNGPRNVGRGTIVNLGSANSFVAAPAIVQYTSAKHAIMGITKTAALDLAPYSIRVNAVCPSWVETPMVDRAFSSQQEMFTALVKSLPAGRIATQEEVSDVILFLSGPKSSYVTGVGWIVDGGTTLQMNL</sequence>
<dbReference type="PANTHER" id="PTHR24321">
    <property type="entry name" value="DEHYDROGENASES, SHORT CHAIN"/>
    <property type="match status" value="1"/>
</dbReference>
<comment type="similarity">
    <text evidence="1">Belongs to the short-chain dehydrogenases/reductases (SDR) family.</text>
</comment>
<dbReference type="PRINTS" id="PR00080">
    <property type="entry name" value="SDRFAMILY"/>
</dbReference>
<gene>
    <name evidence="4" type="ORF">BP5796_01175</name>
</gene>
<dbReference type="Proteomes" id="UP000256328">
    <property type="component" value="Unassembled WGS sequence"/>
</dbReference>
<evidence type="ECO:0000313" key="4">
    <source>
        <dbReference type="EMBL" id="RDW91781.1"/>
    </source>
</evidence>
<dbReference type="EMBL" id="PDLN01000002">
    <property type="protein sequence ID" value="RDW91781.1"/>
    <property type="molecule type" value="Genomic_DNA"/>
</dbReference>
<dbReference type="GO" id="GO:0009688">
    <property type="term" value="P:abscisic acid biosynthetic process"/>
    <property type="evidence" value="ECO:0007669"/>
    <property type="project" value="UniProtKB-ARBA"/>
</dbReference>
<dbReference type="Gene3D" id="3.40.50.720">
    <property type="entry name" value="NAD(P)-binding Rossmann-like Domain"/>
    <property type="match status" value="1"/>
</dbReference>
<protein>
    <submittedName>
        <fullName evidence="4">Short-chain dehydrogenase SDR-2</fullName>
    </submittedName>
</protein>
<keyword evidence="3" id="KW-0560">Oxidoreductase</keyword>
<evidence type="ECO:0000256" key="1">
    <source>
        <dbReference type="ARBA" id="ARBA00006484"/>
    </source>
</evidence>
<dbReference type="CDD" id="cd05233">
    <property type="entry name" value="SDR_c"/>
    <property type="match status" value="1"/>
</dbReference>
<reference evidence="4 5" key="1">
    <citation type="journal article" date="2018" name="IMA Fungus">
        <title>IMA Genome-F 9: Draft genome sequence of Annulohypoxylon stygium, Aspergillus mulundensis, Berkeleyomyces basicola (syn. Thielaviopsis basicola), Ceratocystis smalleyi, two Cercospora beticola strains, Coleophoma cylindrospora, Fusarium fracticaudum, Phialophora cf. hyalina, and Morchella septimelata.</title>
        <authorList>
            <person name="Wingfield B.D."/>
            <person name="Bills G.F."/>
            <person name="Dong Y."/>
            <person name="Huang W."/>
            <person name="Nel W.J."/>
            <person name="Swalarsk-Parry B.S."/>
            <person name="Vaghefi N."/>
            <person name="Wilken P.M."/>
            <person name="An Z."/>
            <person name="de Beer Z.W."/>
            <person name="De Vos L."/>
            <person name="Chen L."/>
            <person name="Duong T.A."/>
            <person name="Gao Y."/>
            <person name="Hammerbacher A."/>
            <person name="Kikkert J.R."/>
            <person name="Li Y."/>
            <person name="Li H."/>
            <person name="Li K."/>
            <person name="Li Q."/>
            <person name="Liu X."/>
            <person name="Ma X."/>
            <person name="Naidoo K."/>
            <person name="Pethybridge S.J."/>
            <person name="Sun J."/>
            <person name="Steenkamp E.T."/>
            <person name="van der Nest M.A."/>
            <person name="van Wyk S."/>
            <person name="Wingfield M.J."/>
            <person name="Xiong C."/>
            <person name="Yue Q."/>
            <person name="Zhang X."/>
        </authorList>
    </citation>
    <scope>NUCLEOTIDE SEQUENCE [LARGE SCALE GENOMIC DNA]</scope>
    <source>
        <strain evidence="4 5">BP5796</strain>
    </source>
</reference>
<dbReference type="SUPFAM" id="SSF51735">
    <property type="entry name" value="NAD(P)-binding Rossmann-fold domains"/>
    <property type="match status" value="1"/>
</dbReference>
<dbReference type="PROSITE" id="PS00061">
    <property type="entry name" value="ADH_SHORT"/>
    <property type="match status" value="1"/>
</dbReference>
<organism evidence="4 5">
    <name type="scientific">Coleophoma crateriformis</name>
    <dbReference type="NCBI Taxonomy" id="565419"/>
    <lineage>
        <taxon>Eukaryota</taxon>
        <taxon>Fungi</taxon>
        <taxon>Dikarya</taxon>
        <taxon>Ascomycota</taxon>
        <taxon>Pezizomycotina</taxon>
        <taxon>Leotiomycetes</taxon>
        <taxon>Helotiales</taxon>
        <taxon>Dermateaceae</taxon>
        <taxon>Coleophoma</taxon>
    </lineage>
</organism>
<dbReference type="PRINTS" id="PR00081">
    <property type="entry name" value="GDHRDH"/>
</dbReference>
<comment type="caution">
    <text evidence="4">The sequence shown here is derived from an EMBL/GenBank/DDBJ whole genome shotgun (WGS) entry which is preliminary data.</text>
</comment>
<dbReference type="InterPro" id="IPR002347">
    <property type="entry name" value="SDR_fam"/>
</dbReference>
<evidence type="ECO:0000313" key="5">
    <source>
        <dbReference type="Proteomes" id="UP000256328"/>
    </source>
</evidence>